<evidence type="ECO:0000313" key="2">
    <source>
        <dbReference type="Proteomes" id="UP000278886"/>
    </source>
</evidence>
<keyword evidence="2" id="KW-1185">Reference proteome</keyword>
<dbReference type="OrthoDB" id="5195569at2"/>
<dbReference type="RefSeq" id="WP_120762866.1">
    <property type="nucleotide sequence ID" value="NZ_CP032630.1"/>
</dbReference>
<name>A0A387BC92_9MICO</name>
<dbReference type="Proteomes" id="UP000278886">
    <property type="component" value="Chromosome"/>
</dbReference>
<protein>
    <recommendedName>
        <fullName evidence="3">Flagellar protein FlgN</fullName>
    </recommendedName>
</protein>
<proteinExistence type="predicted"/>
<evidence type="ECO:0000313" key="1">
    <source>
        <dbReference type="EMBL" id="AYF98519.1"/>
    </source>
</evidence>
<reference evidence="2" key="1">
    <citation type="submission" date="2018-09" db="EMBL/GenBank/DDBJ databases">
        <title>Genome sequencing of strain 2DFWR-13.</title>
        <authorList>
            <person name="Heo J."/>
            <person name="Kim S.-J."/>
            <person name="Kwon S.-W."/>
        </authorList>
    </citation>
    <scope>NUCLEOTIDE SEQUENCE [LARGE SCALE GENOMIC DNA]</scope>
    <source>
        <strain evidence="2">2DFWR-13</strain>
    </source>
</reference>
<dbReference type="KEGG" id="lyd:D7I47_09775"/>
<dbReference type="EMBL" id="CP032630">
    <property type="protein sequence ID" value="AYF98519.1"/>
    <property type="molecule type" value="Genomic_DNA"/>
</dbReference>
<gene>
    <name evidence="1" type="ORF">D7I47_09775</name>
</gene>
<sequence length="94" mass="10369">MADRLRIDYDDLATLDSGLTRAITALEHDGESAETLAGAVGDARLADRIRGYSHGWAVHRGHIRENLVWLRDSVKQIHTEFEATDSDLAKGLKG</sequence>
<evidence type="ECO:0008006" key="3">
    <source>
        <dbReference type="Google" id="ProtNLM"/>
    </source>
</evidence>
<organism evidence="1 2">
    <name type="scientific">Protaetiibacter intestinalis</name>
    <dbReference type="NCBI Taxonomy" id="2419774"/>
    <lineage>
        <taxon>Bacteria</taxon>
        <taxon>Bacillati</taxon>
        <taxon>Actinomycetota</taxon>
        <taxon>Actinomycetes</taxon>
        <taxon>Micrococcales</taxon>
        <taxon>Microbacteriaceae</taxon>
        <taxon>Protaetiibacter</taxon>
    </lineage>
</organism>
<dbReference type="AlphaFoldDB" id="A0A387BC92"/>
<accession>A0A387BC92</accession>